<evidence type="ECO:0000313" key="3">
    <source>
        <dbReference type="Proteomes" id="UP001501747"/>
    </source>
</evidence>
<feature type="compositionally biased region" description="Basic and acidic residues" evidence="1">
    <location>
        <begin position="52"/>
        <end position="76"/>
    </location>
</feature>
<dbReference type="RefSeq" id="WP_344878073.1">
    <property type="nucleotide sequence ID" value="NZ_BAABAL010000017.1"/>
</dbReference>
<organism evidence="2 3">
    <name type="scientific">Allokutzneria multivorans</name>
    <dbReference type="NCBI Taxonomy" id="1142134"/>
    <lineage>
        <taxon>Bacteria</taxon>
        <taxon>Bacillati</taxon>
        <taxon>Actinomycetota</taxon>
        <taxon>Actinomycetes</taxon>
        <taxon>Pseudonocardiales</taxon>
        <taxon>Pseudonocardiaceae</taxon>
        <taxon>Allokutzneria</taxon>
    </lineage>
</organism>
<protein>
    <submittedName>
        <fullName evidence="2">Uncharacterized protein</fullName>
    </submittedName>
</protein>
<name>A0ABP7SWW0_9PSEU</name>
<sequence length="76" mass="8174">MAEKKDPVDNVGMTIIESSASEAESTTDEAETVSPSNMQAPAASAPATRSLSAEDMRRGHMERVVSRYFGNEDTHS</sequence>
<dbReference type="EMBL" id="BAABAL010000017">
    <property type="protein sequence ID" value="GAA4017488.1"/>
    <property type="molecule type" value="Genomic_DNA"/>
</dbReference>
<reference evidence="3" key="1">
    <citation type="journal article" date="2019" name="Int. J. Syst. Evol. Microbiol.">
        <title>The Global Catalogue of Microorganisms (GCM) 10K type strain sequencing project: providing services to taxonomists for standard genome sequencing and annotation.</title>
        <authorList>
            <consortium name="The Broad Institute Genomics Platform"/>
            <consortium name="The Broad Institute Genome Sequencing Center for Infectious Disease"/>
            <person name="Wu L."/>
            <person name="Ma J."/>
        </authorList>
    </citation>
    <scope>NUCLEOTIDE SEQUENCE [LARGE SCALE GENOMIC DNA]</scope>
    <source>
        <strain evidence="3">JCM 17342</strain>
    </source>
</reference>
<proteinExistence type="predicted"/>
<comment type="caution">
    <text evidence="2">The sequence shown here is derived from an EMBL/GenBank/DDBJ whole genome shotgun (WGS) entry which is preliminary data.</text>
</comment>
<keyword evidence="3" id="KW-1185">Reference proteome</keyword>
<evidence type="ECO:0000313" key="2">
    <source>
        <dbReference type="EMBL" id="GAA4017488.1"/>
    </source>
</evidence>
<feature type="region of interest" description="Disordered" evidence="1">
    <location>
        <begin position="1"/>
        <end position="76"/>
    </location>
</feature>
<dbReference type="Proteomes" id="UP001501747">
    <property type="component" value="Unassembled WGS sequence"/>
</dbReference>
<evidence type="ECO:0000256" key="1">
    <source>
        <dbReference type="SAM" id="MobiDB-lite"/>
    </source>
</evidence>
<accession>A0ABP7SWW0</accession>
<gene>
    <name evidence="2" type="ORF">GCM10022247_46010</name>
</gene>